<dbReference type="GO" id="GO:0008061">
    <property type="term" value="F:chitin binding"/>
    <property type="evidence" value="ECO:0007669"/>
    <property type="project" value="UniProtKB-UniRule"/>
</dbReference>
<feature type="disulfide bond" evidence="8">
    <location>
        <begin position="64"/>
        <end position="78"/>
    </location>
</feature>
<dbReference type="STRING" id="1392247.A0A3N4KLL4"/>
<dbReference type="GO" id="GO:0005975">
    <property type="term" value="P:carbohydrate metabolic process"/>
    <property type="evidence" value="ECO:0007669"/>
    <property type="project" value="InterPro"/>
</dbReference>
<dbReference type="PROSITE" id="PS50941">
    <property type="entry name" value="CHIT_BIND_I_2"/>
    <property type="match status" value="3"/>
</dbReference>
<feature type="disulfide bond" evidence="8">
    <location>
        <begin position="157"/>
        <end position="172"/>
    </location>
</feature>
<keyword evidence="3" id="KW-0479">Metal-binding</keyword>
<evidence type="ECO:0000256" key="1">
    <source>
        <dbReference type="ARBA" id="ARBA00001941"/>
    </source>
</evidence>
<dbReference type="PANTHER" id="PTHR46471">
    <property type="entry name" value="CHITIN DEACETYLASE"/>
    <property type="match status" value="1"/>
</dbReference>
<keyword evidence="14" id="KW-1185">Reference proteome</keyword>
<feature type="domain" description="NodB homology" evidence="12">
    <location>
        <begin position="233"/>
        <end position="427"/>
    </location>
</feature>
<name>A0A3N4KLL4_9PEZI</name>
<dbReference type="InterPro" id="IPR018371">
    <property type="entry name" value="Chitin-binding_1_CS"/>
</dbReference>
<dbReference type="GO" id="GO:0016810">
    <property type="term" value="F:hydrolase activity, acting on carbon-nitrogen (but not peptide) bonds"/>
    <property type="evidence" value="ECO:0007669"/>
    <property type="project" value="InterPro"/>
</dbReference>
<keyword evidence="7" id="KW-0170">Cobalt</keyword>
<dbReference type="OrthoDB" id="407355at2759"/>
<dbReference type="Proteomes" id="UP000277580">
    <property type="component" value="Unassembled WGS sequence"/>
</dbReference>
<proteinExistence type="predicted"/>
<dbReference type="InterPro" id="IPR011330">
    <property type="entry name" value="Glyco_hydro/deAcase_b/a-brl"/>
</dbReference>
<dbReference type="SMART" id="SM00270">
    <property type="entry name" value="ChtBD1"/>
    <property type="match status" value="3"/>
</dbReference>
<sequence>MRASTASLIGALAAFSSLVVAHPLTDATLENLFKRAVSPDNTCGFAYNGAGNNYTCDSTTAGTCCSQYGYCGSTSDYCGTGCQSDFGSCTGGGDGTVTTPVDPLLCGATNGGNSCAAGLCCSQYGYCGNTTDYCDTGCQSTYGTCDTGADTGSDTLCGPMNNGAVCGNGECCSPAGYCGTTEDYCKSPDCLVGYGTCDASLTPAGASTASIPRPVLGSVPYGADIYDCGNNPGVVGLTFDDGPYLYTNDLLDILASYGAKATFFITGNNNGKGSIDTTAAWTSVIQRMIADGHQVASHTWSHANLSSYSAADQETEMIKNEMALRNIIGKIPTYMRPPYSECNDVCKSTMTKLGYHVTYFDLDTQDYLHTTPETQQLSKDVVHNILSGANSATDDYLSIEHDIHDQSVHNLTGYFLDQMVAYGFKAVTAGTCLGDPEANWYRDASGTSSVSSSSSSSIIASSTLSSSISSSVSSSISSSTSSATTTTTSSSATSSSSASSPVSSSTSTPTTAASTSSTSSTTHVATTPATSTTTSAAPTSTAICAGKWCAKPTKPFTKSTGCWGAYADCYIDVSACNAKNWGNDKSTCNNYGQNVCKKIEKFCGNCGWWGACNSSDMKL</sequence>
<dbReference type="Pfam" id="PF00187">
    <property type="entry name" value="Chitin_bind_1"/>
    <property type="match status" value="3"/>
</dbReference>
<comment type="caution">
    <text evidence="8">Lacks conserved residue(s) required for the propagation of feature annotation.</text>
</comment>
<dbReference type="SUPFAM" id="SSF88713">
    <property type="entry name" value="Glycoside hydrolase/deacetylase"/>
    <property type="match status" value="1"/>
</dbReference>
<dbReference type="SUPFAM" id="SSF57016">
    <property type="entry name" value="Plant lectins/antimicrobial peptides"/>
    <property type="match status" value="3"/>
</dbReference>
<feature type="disulfide bond" evidence="8">
    <location>
        <begin position="115"/>
        <end position="127"/>
    </location>
</feature>
<feature type="domain" description="Chitin-binding type-1" evidence="11">
    <location>
        <begin position="106"/>
        <end position="147"/>
    </location>
</feature>
<dbReference type="Gene3D" id="3.20.20.370">
    <property type="entry name" value="Glycoside hydrolase/deacetylase"/>
    <property type="match status" value="1"/>
</dbReference>
<dbReference type="InParanoid" id="A0A3N4KLL4"/>
<evidence type="ECO:0000259" key="12">
    <source>
        <dbReference type="PROSITE" id="PS51677"/>
    </source>
</evidence>
<evidence type="ECO:0000256" key="10">
    <source>
        <dbReference type="SAM" id="SignalP"/>
    </source>
</evidence>
<dbReference type="InterPro" id="IPR001002">
    <property type="entry name" value="Chitin-bd_1"/>
</dbReference>
<feature type="disulfide bond" evidence="8">
    <location>
        <begin position="171"/>
        <end position="185"/>
    </location>
</feature>
<gene>
    <name evidence="13" type="ORF">P167DRAFT_507756</name>
</gene>
<organism evidence="13 14">
    <name type="scientific">Morchella conica CCBAS932</name>
    <dbReference type="NCBI Taxonomy" id="1392247"/>
    <lineage>
        <taxon>Eukaryota</taxon>
        <taxon>Fungi</taxon>
        <taxon>Dikarya</taxon>
        <taxon>Ascomycota</taxon>
        <taxon>Pezizomycotina</taxon>
        <taxon>Pezizomycetes</taxon>
        <taxon>Pezizales</taxon>
        <taxon>Morchellaceae</taxon>
        <taxon>Morchella</taxon>
    </lineage>
</organism>
<evidence type="ECO:0000256" key="7">
    <source>
        <dbReference type="ARBA" id="ARBA00023285"/>
    </source>
</evidence>
<dbReference type="PROSITE" id="PS51677">
    <property type="entry name" value="NODB"/>
    <property type="match status" value="1"/>
</dbReference>
<reference evidence="13 14" key="1">
    <citation type="journal article" date="2018" name="Nat. Ecol. Evol.">
        <title>Pezizomycetes genomes reveal the molecular basis of ectomycorrhizal truffle lifestyle.</title>
        <authorList>
            <person name="Murat C."/>
            <person name="Payen T."/>
            <person name="Noel B."/>
            <person name="Kuo A."/>
            <person name="Morin E."/>
            <person name="Chen J."/>
            <person name="Kohler A."/>
            <person name="Krizsan K."/>
            <person name="Balestrini R."/>
            <person name="Da Silva C."/>
            <person name="Montanini B."/>
            <person name="Hainaut M."/>
            <person name="Levati E."/>
            <person name="Barry K.W."/>
            <person name="Belfiori B."/>
            <person name="Cichocki N."/>
            <person name="Clum A."/>
            <person name="Dockter R.B."/>
            <person name="Fauchery L."/>
            <person name="Guy J."/>
            <person name="Iotti M."/>
            <person name="Le Tacon F."/>
            <person name="Lindquist E.A."/>
            <person name="Lipzen A."/>
            <person name="Malagnac F."/>
            <person name="Mello A."/>
            <person name="Molinier V."/>
            <person name="Miyauchi S."/>
            <person name="Poulain J."/>
            <person name="Riccioni C."/>
            <person name="Rubini A."/>
            <person name="Sitrit Y."/>
            <person name="Splivallo R."/>
            <person name="Traeger S."/>
            <person name="Wang M."/>
            <person name="Zifcakova L."/>
            <person name="Wipf D."/>
            <person name="Zambonelli A."/>
            <person name="Paolocci F."/>
            <person name="Nowrousian M."/>
            <person name="Ottonello S."/>
            <person name="Baldrian P."/>
            <person name="Spatafora J.W."/>
            <person name="Henrissat B."/>
            <person name="Nagy L.G."/>
            <person name="Aury J.M."/>
            <person name="Wincker P."/>
            <person name="Grigoriev I.V."/>
            <person name="Bonfante P."/>
            <person name="Martin F.M."/>
        </authorList>
    </citation>
    <scope>NUCLEOTIDE SEQUENCE [LARGE SCALE GENOMIC DNA]</scope>
    <source>
        <strain evidence="13 14">CCBAS932</strain>
    </source>
</reference>
<feature type="disulfide bond" evidence="8">
    <location>
        <begin position="120"/>
        <end position="134"/>
    </location>
</feature>
<feature type="chain" id="PRO_5018061231" evidence="10">
    <location>
        <begin position="22"/>
        <end position="619"/>
    </location>
</feature>
<accession>A0A3N4KLL4</accession>
<comment type="cofactor">
    <cofactor evidence="1">
        <name>Co(2+)</name>
        <dbReference type="ChEBI" id="CHEBI:48828"/>
    </cofactor>
</comment>
<keyword evidence="5 13" id="KW-0378">Hydrolase</keyword>
<feature type="region of interest" description="Disordered" evidence="9">
    <location>
        <begin position="472"/>
        <end position="536"/>
    </location>
</feature>
<feature type="disulfide bond" evidence="8">
    <location>
        <begin position="166"/>
        <end position="178"/>
    </location>
</feature>
<feature type="disulfide bond" evidence="8">
    <location>
        <begin position="106"/>
        <end position="121"/>
    </location>
</feature>
<evidence type="ECO:0000256" key="9">
    <source>
        <dbReference type="SAM" id="MobiDB-lite"/>
    </source>
</evidence>
<evidence type="ECO:0000256" key="2">
    <source>
        <dbReference type="ARBA" id="ARBA00022669"/>
    </source>
</evidence>
<dbReference type="InterPro" id="IPR002509">
    <property type="entry name" value="NODB_dom"/>
</dbReference>
<keyword evidence="6" id="KW-0119">Carbohydrate metabolism</keyword>
<evidence type="ECO:0000256" key="3">
    <source>
        <dbReference type="ARBA" id="ARBA00022723"/>
    </source>
</evidence>
<dbReference type="AlphaFoldDB" id="A0A3N4KLL4"/>
<evidence type="ECO:0000256" key="8">
    <source>
        <dbReference type="PROSITE-ProRule" id="PRU00261"/>
    </source>
</evidence>
<dbReference type="EMBL" id="ML119135">
    <property type="protein sequence ID" value="RPB11457.1"/>
    <property type="molecule type" value="Genomic_DNA"/>
</dbReference>
<dbReference type="PROSITE" id="PS00026">
    <property type="entry name" value="CHIT_BIND_I_1"/>
    <property type="match status" value="2"/>
</dbReference>
<protein>
    <submittedName>
        <fullName evidence="13">Glycoside hydrolase/deacetylase</fullName>
    </submittedName>
</protein>
<dbReference type="CDD" id="cd10951">
    <property type="entry name" value="CE4_ClCDA_like"/>
    <property type="match status" value="1"/>
</dbReference>
<dbReference type="CDD" id="cd00035">
    <property type="entry name" value="ChtBD1"/>
    <property type="match status" value="2"/>
</dbReference>
<evidence type="ECO:0000259" key="11">
    <source>
        <dbReference type="PROSITE" id="PS50941"/>
    </source>
</evidence>
<dbReference type="CDD" id="cd11618">
    <property type="entry name" value="ChtBD1_1"/>
    <property type="match status" value="1"/>
</dbReference>
<evidence type="ECO:0000256" key="6">
    <source>
        <dbReference type="ARBA" id="ARBA00023277"/>
    </source>
</evidence>
<keyword evidence="2 8" id="KW-0147">Chitin-binding</keyword>
<evidence type="ECO:0000313" key="13">
    <source>
        <dbReference type="EMBL" id="RPB11457.1"/>
    </source>
</evidence>
<feature type="signal peptide" evidence="10">
    <location>
        <begin position="1"/>
        <end position="21"/>
    </location>
</feature>
<evidence type="ECO:0000313" key="14">
    <source>
        <dbReference type="Proteomes" id="UP000277580"/>
    </source>
</evidence>
<dbReference type="InterPro" id="IPR036861">
    <property type="entry name" value="Endochitinase-like_sf"/>
</dbReference>
<keyword evidence="4 10" id="KW-0732">Signal</keyword>
<feature type="domain" description="Chitin-binding type-1" evidence="11">
    <location>
        <begin position="40"/>
        <end position="91"/>
    </location>
</feature>
<dbReference type="FunCoup" id="A0A3N4KLL4">
    <property type="interactions" value="40"/>
</dbReference>
<dbReference type="PANTHER" id="PTHR46471:SF4">
    <property type="entry name" value="CHITIN DEACETYLASE"/>
    <property type="match status" value="1"/>
</dbReference>
<dbReference type="Pfam" id="PF01522">
    <property type="entry name" value="Polysacc_deac_1"/>
    <property type="match status" value="1"/>
</dbReference>
<dbReference type="Gene3D" id="3.30.60.10">
    <property type="entry name" value="Endochitinase-like"/>
    <property type="match status" value="3"/>
</dbReference>
<evidence type="ECO:0000256" key="5">
    <source>
        <dbReference type="ARBA" id="ARBA00022801"/>
    </source>
</evidence>
<evidence type="ECO:0000256" key="4">
    <source>
        <dbReference type="ARBA" id="ARBA00022729"/>
    </source>
</evidence>
<feature type="domain" description="Chitin-binding type-1" evidence="11">
    <location>
        <begin position="154"/>
        <end position="199"/>
    </location>
</feature>
<dbReference type="GO" id="GO:0046872">
    <property type="term" value="F:metal ion binding"/>
    <property type="evidence" value="ECO:0007669"/>
    <property type="project" value="UniProtKB-KW"/>
</dbReference>
<keyword evidence="8" id="KW-1015">Disulfide bond</keyword>